<dbReference type="InterPro" id="IPR001492">
    <property type="entry name" value="Flagellin"/>
</dbReference>
<evidence type="ECO:0000313" key="6">
    <source>
        <dbReference type="Proteomes" id="UP000199337"/>
    </source>
</evidence>
<dbReference type="Pfam" id="PF00700">
    <property type="entry name" value="Flagellin_C"/>
    <property type="match status" value="1"/>
</dbReference>
<dbReference type="InterPro" id="IPR042187">
    <property type="entry name" value="Flagellin_C_sub2"/>
</dbReference>
<evidence type="ECO:0000313" key="5">
    <source>
        <dbReference type="EMBL" id="SFG08740.1"/>
    </source>
</evidence>
<keyword evidence="5" id="KW-0966">Cell projection</keyword>
<dbReference type="AlphaFoldDB" id="A0A1I2P049"/>
<dbReference type="Gene3D" id="6.10.10.10">
    <property type="entry name" value="Flagellar export chaperone, C-terminal domain"/>
    <property type="match status" value="1"/>
</dbReference>
<dbReference type="GO" id="GO:0005198">
    <property type="term" value="F:structural molecule activity"/>
    <property type="evidence" value="ECO:0007669"/>
    <property type="project" value="InterPro"/>
</dbReference>
<organism evidence="5 6">
    <name type="scientific">Desulfotruncus arcticus DSM 17038</name>
    <dbReference type="NCBI Taxonomy" id="1121424"/>
    <lineage>
        <taxon>Bacteria</taxon>
        <taxon>Bacillati</taxon>
        <taxon>Bacillota</taxon>
        <taxon>Clostridia</taxon>
        <taxon>Eubacteriales</taxon>
        <taxon>Desulfallaceae</taxon>
        <taxon>Desulfotruncus</taxon>
    </lineage>
</organism>
<keyword evidence="5" id="KW-0282">Flagellum</keyword>
<keyword evidence="5" id="KW-0969">Cilium</keyword>
<sequence>MISVGADADATAASIIAAINDHAVLGDRFTAASSGNSIALTENATKATGDNLTDPDVKGDATAGKYKFQMSALKAGSTVTIDNQKLILATGGNETETAAALKEAIEADATLNAQYTVTASGAEVTLTQKEGQESANAPTLSYTTKAGDGYRTRMQIGANTGQSMSLDVNDMRANALGVTSNTGTAGQTVEVEGKQYAVAWTSTQSVTNGTDDIAVEFALDVSTHDNATAAVKVINNAIETVSAERSKLGAFQNRLEHTINNLGTSSENLTAAESRIRDVDMAKEMIEFTKNNILSQAAQAMLAQANQQPQNVLQLLR</sequence>
<dbReference type="GO" id="GO:0009288">
    <property type="term" value="C:bacterial-type flagellum"/>
    <property type="evidence" value="ECO:0007669"/>
    <property type="project" value="UniProtKB-SubCell"/>
</dbReference>
<dbReference type="SUPFAM" id="SSF64518">
    <property type="entry name" value="Phase 1 flagellin"/>
    <property type="match status" value="1"/>
</dbReference>
<dbReference type="OrthoDB" id="9796789at2"/>
<dbReference type="PANTHER" id="PTHR42792:SF2">
    <property type="entry name" value="FLAGELLIN"/>
    <property type="match status" value="1"/>
</dbReference>
<dbReference type="Proteomes" id="UP000199337">
    <property type="component" value="Unassembled WGS sequence"/>
</dbReference>
<evidence type="ECO:0000256" key="3">
    <source>
        <dbReference type="ARBA" id="ARBA00023143"/>
    </source>
</evidence>
<keyword evidence="6" id="KW-1185">Reference proteome</keyword>
<dbReference type="PANTHER" id="PTHR42792">
    <property type="entry name" value="FLAGELLIN"/>
    <property type="match status" value="1"/>
</dbReference>
<reference evidence="6" key="1">
    <citation type="submission" date="2016-10" db="EMBL/GenBank/DDBJ databases">
        <authorList>
            <person name="Varghese N."/>
            <person name="Submissions S."/>
        </authorList>
    </citation>
    <scope>NUCLEOTIDE SEQUENCE [LARGE SCALE GENOMIC DNA]</scope>
    <source>
        <strain evidence="6">DSM 17038</strain>
    </source>
</reference>
<evidence type="ECO:0000256" key="1">
    <source>
        <dbReference type="ARBA" id="ARBA00004365"/>
    </source>
</evidence>
<gene>
    <name evidence="5" type="ORF">SAMN05660649_00624</name>
</gene>
<evidence type="ECO:0000259" key="4">
    <source>
        <dbReference type="Pfam" id="PF00700"/>
    </source>
</evidence>
<protein>
    <submittedName>
        <fullName evidence="5">Flagellin C-terminal helical region</fullName>
    </submittedName>
</protein>
<dbReference type="EMBL" id="FOOX01000002">
    <property type="protein sequence ID" value="SFG08740.1"/>
    <property type="molecule type" value="Genomic_DNA"/>
</dbReference>
<proteinExistence type="inferred from homology"/>
<comment type="similarity">
    <text evidence="2">Belongs to the bacterial flagellin family.</text>
</comment>
<dbReference type="Gene3D" id="1.20.1330.10">
    <property type="entry name" value="f41 fragment of flagellin, N-terminal domain"/>
    <property type="match status" value="1"/>
</dbReference>
<evidence type="ECO:0000256" key="2">
    <source>
        <dbReference type="ARBA" id="ARBA00005709"/>
    </source>
</evidence>
<accession>A0A1I2P049</accession>
<name>A0A1I2P049_9FIRM</name>
<feature type="domain" description="Flagellin C-terminal" evidence="4">
    <location>
        <begin position="232"/>
        <end position="316"/>
    </location>
</feature>
<dbReference type="InterPro" id="IPR046358">
    <property type="entry name" value="Flagellin_C"/>
</dbReference>
<comment type="subcellular location">
    <subcellularLocation>
        <location evidence="1">Bacterial flagellum</location>
    </subcellularLocation>
</comment>
<dbReference type="STRING" id="341036.SAMN05660649_00624"/>
<keyword evidence="3" id="KW-0975">Bacterial flagellum</keyword>